<dbReference type="GO" id="GO:0019433">
    <property type="term" value="P:triglyceride catabolic process"/>
    <property type="evidence" value="ECO:0007669"/>
    <property type="project" value="TreeGrafter"/>
</dbReference>
<dbReference type="Proteomes" id="UP000256970">
    <property type="component" value="Unassembled WGS sequence"/>
</dbReference>
<evidence type="ECO:0000313" key="2">
    <source>
        <dbReference type="EMBL" id="SZX70448.1"/>
    </source>
</evidence>
<gene>
    <name evidence="2" type="ORF">BQ4739_LOCUS10661</name>
</gene>
<evidence type="ECO:0008006" key="4">
    <source>
        <dbReference type="Google" id="ProtNLM"/>
    </source>
</evidence>
<feature type="compositionally biased region" description="Low complexity" evidence="1">
    <location>
        <begin position="346"/>
        <end position="359"/>
    </location>
</feature>
<evidence type="ECO:0000256" key="1">
    <source>
        <dbReference type="SAM" id="MobiDB-lite"/>
    </source>
</evidence>
<keyword evidence="3" id="KW-1185">Reference proteome</keyword>
<dbReference type="GO" id="GO:0004806">
    <property type="term" value="F:triacylglycerol lipase activity"/>
    <property type="evidence" value="ECO:0007669"/>
    <property type="project" value="TreeGrafter"/>
</dbReference>
<dbReference type="EMBL" id="FNXT01000989">
    <property type="protein sequence ID" value="SZX70448.1"/>
    <property type="molecule type" value="Genomic_DNA"/>
</dbReference>
<dbReference type="AlphaFoldDB" id="A0A383VY95"/>
<evidence type="ECO:0000313" key="3">
    <source>
        <dbReference type="Proteomes" id="UP000256970"/>
    </source>
</evidence>
<dbReference type="InterPro" id="IPR033562">
    <property type="entry name" value="PLPL"/>
</dbReference>
<accession>A0A383VY95</accession>
<dbReference type="GO" id="GO:0055088">
    <property type="term" value="P:lipid homeostasis"/>
    <property type="evidence" value="ECO:0007669"/>
    <property type="project" value="TreeGrafter"/>
</dbReference>
<protein>
    <recommendedName>
        <fullName evidence="4">PNPLA domain-containing protein</fullName>
    </recommendedName>
</protein>
<reference evidence="2 3" key="1">
    <citation type="submission" date="2016-10" db="EMBL/GenBank/DDBJ databases">
        <authorList>
            <person name="Cai Z."/>
        </authorList>
    </citation>
    <scope>NUCLEOTIDE SEQUENCE [LARGE SCALE GENOMIC DNA]</scope>
</reference>
<dbReference type="PANTHER" id="PTHR12406:SF7">
    <property type="entry name" value="PATATIN-LIKE PHOSPHOLIPASE DOMAIN-CONTAINING PROTEIN 4"/>
    <property type="match status" value="1"/>
</dbReference>
<dbReference type="PANTHER" id="PTHR12406">
    <property type="entry name" value="CALCIUM-INDEPENDENT PHOSPHOLIPASE A2 IPLA2 -RELATED"/>
    <property type="match status" value="1"/>
</dbReference>
<feature type="region of interest" description="Disordered" evidence="1">
    <location>
        <begin position="332"/>
        <end position="359"/>
    </location>
</feature>
<dbReference type="GO" id="GO:0005811">
    <property type="term" value="C:lipid droplet"/>
    <property type="evidence" value="ECO:0007669"/>
    <property type="project" value="TreeGrafter"/>
</dbReference>
<dbReference type="GO" id="GO:0016020">
    <property type="term" value="C:membrane"/>
    <property type="evidence" value="ECO:0007669"/>
    <property type="project" value="TreeGrafter"/>
</dbReference>
<name>A0A383VY95_TETOB</name>
<sequence>MGCNATVLAAFQQGQLGFGISDAGWLMPWYFGVLYALQKLGIVTPGVTPIGGVSGGSVAAASSCLGLDFPSQVLPAVEAAAEQCRTTNLCAGNLHSVMDPTLKALLLPAASNATALARCKANTQIYVSEGQPVISIQPASLLLMRAASVQIKGSRPQLIDKSNAEGFVDGIVANWFIPYYWSRFGAWSTTYRGQPAYEGYFTRPMPCPTNSKLCIRVSSRYPGPLCAKDKLYDFFVRPFYLTPNQPLYPQPADIHPGKYTKCKYTPMDLSARLSITPGSREDLQYLFDLGKADGAAWAADVGLTNPAACQAAAAAAALADAAAGAAAVPAAAPAAAAEGEQGDGAAGDAAAAPGTALGR</sequence>
<organism evidence="2 3">
    <name type="scientific">Tetradesmus obliquus</name>
    <name type="common">Green alga</name>
    <name type="synonym">Acutodesmus obliquus</name>
    <dbReference type="NCBI Taxonomy" id="3088"/>
    <lineage>
        <taxon>Eukaryota</taxon>
        <taxon>Viridiplantae</taxon>
        <taxon>Chlorophyta</taxon>
        <taxon>core chlorophytes</taxon>
        <taxon>Chlorophyceae</taxon>
        <taxon>CS clade</taxon>
        <taxon>Sphaeropleales</taxon>
        <taxon>Scenedesmaceae</taxon>
        <taxon>Tetradesmus</taxon>
    </lineage>
</organism>
<proteinExistence type="predicted"/>
<dbReference type="GO" id="GO:0005737">
    <property type="term" value="C:cytoplasm"/>
    <property type="evidence" value="ECO:0007669"/>
    <property type="project" value="TreeGrafter"/>
</dbReference>